<reference evidence="1" key="1">
    <citation type="submission" date="2021-02" db="EMBL/GenBank/DDBJ databases">
        <authorList>
            <person name="Nowell W R."/>
        </authorList>
    </citation>
    <scope>NUCLEOTIDE SEQUENCE</scope>
</reference>
<feature type="non-terminal residue" evidence="1">
    <location>
        <position position="85"/>
    </location>
</feature>
<dbReference type="EMBL" id="CAJOBP010058840">
    <property type="protein sequence ID" value="CAF4843778.1"/>
    <property type="molecule type" value="Genomic_DNA"/>
</dbReference>
<dbReference type="AlphaFoldDB" id="A0A821RIR4"/>
<sequence length="85" mass="9975">IDKNERMQKTIREVLKLLDRDPRSVEEFVQHIATLNKVNSDLANLDVEFETISKMFHIVKDFSMNIAPEAYALFRSLAPIYHQLK</sequence>
<gene>
    <name evidence="1" type="ORF">UJA718_LOCUS43164</name>
</gene>
<feature type="non-terminal residue" evidence="1">
    <location>
        <position position="1"/>
    </location>
</feature>
<accession>A0A821RIR4</accession>
<name>A0A821RIR4_9BILA</name>
<keyword evidence="2" id="KW-1185">Reference proteome</keyword>
<dbReference type="Proteomes" id="UP000663873">
    <property type="component" value="Unassembled WGS sequence"/>
</dbReference>
<protein>
    <submittedName>
        <fullName evidence="1">Uncharacterized protein</fullName>
    </submittedName>
</protein>
<comment type="caution">
    <text evidence="1">The sequence shown here is derived from an EMBL/GenBank/DDBJ whole genome shotgun (WGS) entry which is preliminary data.</text>
</comment>
<evidence type="ECO:0000313" key="2">
    <source>
        <dbReference type="Proteomes" id="UP000663873"/>
    </source>
</evidence>
<evidence type="ECO:0000313" key="1">
    <source>
        <dbReference type="EMBL" id="CAF4843778.1"/>
    </source>
</evidence>
<organism evidence="1 2">
    <name type="scientific">Rotaria socialis</name>
    <dbReference type="NCBI Taxonomy" id="392032"/>
    <lineage>
        <taxon>Eukaryota</taxon>
        <taxon>Metazoa</taxon>
        <taxon>Spiralia</taxon>
        <taxon>Gnathifera</taxon>
        <taxon>Rotifera</taxon>
        <taxon>Eurotatoria</taxon>
        <taxon>Bdelloidea</taxon>
        <taxon>Philodinida</taxon>
        <taxon>Philodinidae</taxon>
        <taxon>Rotaria</taxon>
    </lineage>
</organism>
<proteinExistence type="predicted"/>